<dbReference type="GeneTree" id="ENSGT01050000244955"/>
<evidence type="ECO:0000313" key="14">
    <source>
        <dbReference type="Ensembl" id="ENSLOCP00000006818.1"/>
    </source>
</evidence>
<comment type="subcellular location">
    <subcellularLocation>
        <location evidence="1 12">Cell membrane</location>
        <topology evidence="1 12">Lipid-anchor</topology>
        <topology evidence="1 12">GPI-anchor</topology>
    </subcellularLocation>
</comment>
<evidence type="ECO:0000256" key="2">
    <source>
        <dbReference type="ARBA" id="ARBA00010260"/>
    </source>
</evidence>
<keyword evidence="10 12" id="KW-0449">Lipoprotein</keyword>
<evidence type="ECO:0000256" key="11">
    <source>
        <dbReference type="RuleBase" id="RU003518"/>
    </source>
</evidence>
<dbReference type="PROSITE" id="PS01207">
    <property type="entry name" value="GLYPICAN"/>
    <property type="match status" value="1"/>
</dbReference>
<keyword evidence="3" id="KW-1003">Cell membrane</keyword>
<accession>W5MEK9</accession>
<evidence type="ECO:0000256" key="6">
    <source>
        <dbReference type="ARBA" id="ARBA00022974"/>
    </source>
</evidence>
<keyword evidence="15" id="KW-1185">Reference proteome</keyword>
<evidence type="ECO:0000256" key="5">
    <source>
        <dbReference type="ARBA" id="ARBA00022729"/>
    </source>
</evidence>
<dbReference type="Ensembl" id="ENSLOCT00000006826.1">
    <property type="protein sequence ID" value="ENSLOCP00000006818.1"/>
    <property type="gene ID" value="ENSLOCG00000005644.1"/>
</dbReference>
<dbReference type="HOGENOM" id="CLU_024658_4_1_1"/>
<keyword evidence="7 12" id="KW-0472">Membrane</keyword>
<organism evidence="14 15">
    <name type="scientific">Lepisosteus oculatus</name>
    <name type="common">Spotted gar</name>
    <dbReference type="NCBI Taxonomy" id="7918"/>
    <lineage>
        <taxon>Eukaryota</taxon>
        <taxon>Metazoa</taxon>
        <taxon>Chordata</taxon>
        <taxon>Craniata</taxon>
        <taxon>Vertebrata</taxon>
        <taxon>Euteleostomi</taxon>
        <taxon>Actinopterygii</taxon>
        <taxon>Neopterygii</taxon>
        <taxon>Holostei</taxon>
        <taxon>Semionotiformes</taxon>
        <taxon>Lepisosteidae</taxon>
        <taxon>Lepisosteus</taxon>
    </lineage>
</organism>
<evidence type="ECO:0000256" key="12">
    <source>
        <dbReference type="RuleBase" id="RU003519"/>
    </source>
</evidence>
<evidence type="ECO:0000256" key="1">
    <source>
        <dbReference type="ARBA" id="ARBA00004609"/>
    </source>
</evidence>
<evidence type="ECO:0000256" key="13">
    <source>
        <dbReference type="SAM" id="SignalP"/>
    </source>
</evidence>
<comment type="similarity">
    <text evidence="2 11">Belongs to the glypican family.</text>
</comment>
<evidence type="ECO:0000256" key="3">
    <source>
        <dbReference type="ARBA" id="ARBA00022475"/>
    </source>
</evidence>
<dbReference type="GO" id="GO:0098552">
    <property type="term" value="C:side of membrane"/>
    <property type="evidence" value="ECO:0007669"/>
    <property type="project" value="UniProtKB-KW"/>
</dbReference>
<evidence type="ECO:0000256" key="7">
    <source>
        <dbReference type="ARBA" id="ARBA00023136"/>
    </source>
</evidence>
<keyword evidence="9 12" id="KW-0357">Heparan sulfate</keyword>
<dbReference type="GO" id="GO:0005886">
    <property type="term" value="C:plasma membrane"/>
    <property type="evidence" value="ECO:0007669"/>
    <property type="project" value="UniProtKB-SubCell"/>
</dbReference>
<proteinExistence type="inferred from homology"/>
<evidence type="ECO:0000256" key="8">
    <source>
        <dbReference type="ARBA" id="ARBA00023180"/>
    </source>
</evidence>
<feature type="chain" id="PRO_5004865977" evidence="13">
    <location>
        <begin position="27"/>
        <end position="460"/>
    </location>
</feature>
<keyword evidence="8" id="KW-0325">Glycoprotein</keyword>
<keyword evidence="5 13" id="KW-0732">Signal</keyword>
<dbReference type="Pfam" id="PF01153">
    <property type="entry name" value="Glypican"/>
    <property type="match status" value="1"/>
</dbReference>
<dbReference type="InterPro" id="IPR001863">
    <property type="entry name" value="Glypican"/>
</dbReference>
<dbReference type="Proteomes" id="UP000018468">
    <property type="component" value="Linkage group LG14"/>
</dbReference>
<evidence type="ECO:0000256" key="9">
    <source>
        <dbReference type="ARBA" id="ARBA00023207"/>
    </source>
</evidence>
<dbReference type="PANTHER" id="PTHR10822">
    <property type="entry name" value="GLYPICAN"/>
    <property type="match status" value="1"/>
</dbReference>
<reference evidence="14" key="3">
    <citation type="submission" date="2025-09" db="UniProtKB">
        <authorList>
            <consortium name="Ensembl"/>
        </authorList>
    </citation>
    <scope>IDENTIFICATION</scope>
</reference>
<dbReference type="EMBL" id="AHAT01015202">
    <property type="status" value="NOT_ANNOTATED_CDS"/>
    <property type="molecule type" value="Genomic_DNA"/>
</dbReference>
<evidence type="ECO:0000256" key="4">
    <source>
        <dbReference type="ARBA" id="ARBA00022622"/>
    </source>
</evidence>
<feature type="signal peptide" evidence="13">
    <location>
        <begin position="1"/>
        <end position="26"/>
    </location>
</feature>
<reference evidence="14" key="2">
    <citation type="submission" date="2025-08" db="UniProtKB">
        <authorList>
            <consortium name="Ensembl"/>
        </authorList>
    </citation>
    <scope>IDENTIFICATION</scope>
</reference>
<keyword evidence="4 12" id="KW-0336">GPI-anchor</keyword>
<dbReference type="Bgee" id="ENSLOCG00000005644">
    <property type="expression patterns" value="Expressed in larva and 9 other cell types or tissues"/>
</dbReference>
<reference evidence="15" key="1">
    <citation type="submission" date="2011-12" db="EMBL/GenBank/DDBJ databases">
        <title>The Draft Genome of Lepisosteus oculatus.</title>
        <authorList>
            <consortium name="The Broad Institute Genome Assembly &amp; Analysis Group"/>
            <consortium name="Computational R&amp;D Group"/>
            <consortium name="and Sequencing Platform"/>
            <person name="Di Palma F."/>
            <person name="Alfoldi J."/>
            <person name="Johnson J."/>
            <person name="Berlin A."/>
            <person name="Gnerre S."/>
            <person name="Jaffe D."/>
            <person name="MacCallum I."/>
            <person name="Young S."/>
            <person name="Walker B.J."/>
            <person name="Lander E.S."/>
            <person name="Lindblad-Toh K."/>
        </authorList>
    </citation>
    <scope>NUCLEOTIDE SEQUENCE [LARGE SCALE GENOMIC DNA]</scope>
</reference>
<dbReference type="EMBL" id="AHAT01015203">
    <property type="status" value="NOT_ANNOTATED_CDS"/>
    <property type="molecule type" value="Genomic_DNA"/>
</dbReference>
<dbReference type="PANTHER" id="PTHR10822:SF19">
    <property type="entry name" value="GLYPICAN-5"/>
    <property type="match status" value="1"/>
</dbReference>
<sequence>MSRGIFSRVVFWWILVAVALLTEVSSLRTPSCHEVKTAFQLRHIGPLKWVPETPGTVMDLQVCKNGGPTCCTRKMEESYQAAVRREALQHIRSYSFELKYLIMGHATTLQDTFQSLISFTRNHTSSLFDSAYKALAREARAHVTELFTDLAHYILGANSTVESAVQRFYDNLFPLVYNRLINPGITELSPQRSECLRMTRQDVNPFGPHPHALAQDLARSLRAGHAFSRALSMGAEVMNKTENMTLTRECGRALVRMQYCSHCQGLTLIKPCAGYCLNVMRGCLASLSELDQPWRSYIATLEDLTNAMAGAHDLELSLLGIRNQINDAILYTQLHGPRLTAIVDKVCGSSAEGGVRPSPLVMTSSDTPEPPAEGQYGHMAHLSIHNVGIQIFEYLGLKQNSLPLKPSKNDKPRSLKKISREFMSYMQRYKSFFATLPEILCEGEMVQDGFTCWSGEDVVE</sequence>
<dbReference type="GO" id="GO:0009966">
    <property type="term" value="P:regulation of signal transduction"/>
    <property type="evidence" value="ECO:0007669"/>
    <property type="project" value="InterPro"/>
</dbReference>
<dbReference type="AlphaFoldDB" id="W5MEK9"/>
<evidence type="ECO:0000256" key="10">
    <source>
        <dbReference type="ARBA" id="ARBA00023288"/>
    </source>
</evidence>
<keyword evidence="6 12" id="KW-0654">Proteoglycan</keyword>
<name>W5MEK9_LEPOC</name>
<dbReference type="InterPro" id="IPR019803">
    <property type="entry name" value="Glypican_CS"/>
</dbReference>
<protein>
    <submittedName>
        <fullName evidence="14">Glypican 5c</fullName>
    </submittedName>
</protein>
<evidence type="ECO:0000313" key="15">
    <source>
        <dbReference type="Proteomes" id="UP000018468"/>
    </source>
</evidence>
<comment type="function">
    <text evidence="12">Cell surface proteoglycan.</text>
</comment>